<dbReference type="Pfam" id="PF13403">
    <property type="entry name" value="Hint_2"/>
    <property type="match status" value="1"/>
</dbReference>
<evidence type="ECO:0000259" key="5">
    <source>
        <dbReference type="Pfam" id="PF13448"/>
    </source>
</evidence>
<dbReference type="Gene3D" id="2.170.16.10">
    <property type="entry name" value="Hedgehog/Intein (Hint) domain"/>
    <property type="match status" value="1"/>
</dbReference>
<name>A0A1G8KQI8_9RHOB</name>
<protein>
    <submittedName>
        <fullName evidence="6">Ca2+-binding protein, RTX toxin-related</fullName>
    </submittedName>
</protein>
<dbReference type="InterPro" id="IPR011049">
    <property type="entry name" value="Serralysin-like_metalloprot_C"/>
</dbReference>
<dbReference type="PRINTS" id="PR00313">
    <property type="entry name" value="CABNDNGRPT"/>
</dbReference>
<dbReference type="Proteomes" id="UP000199382">
    <property type="component" value="Unassembled WGS sequence"/>
</dbReference>
<evidence type="ECO:0000313" key="7">
    <source>
        <dbReference type="Proteomes" id="UP000199382"/>
    </source>
</evidence>
<dbReference type="InterPro" id="IPR025193">
    <property type="entry name" value="DUF4114"/>
</dbReference>
<feature type="domain" description="DUF4114" evidence="5">
    <location>
        <begin position="305"/>
        <end position="358"/>
    </location>
</feature>
<dbReference type="Pfam" id="PF13448">
    <property type="entry name" value="DUF4114"/>
    <property type="match status" value="1"/>
</dbReference>
<dbReference type="GO" id="GO:0016539">
    <property type="term" value="P:intein-mediated protein splicing"/>
    <property type="evidence" value="ECO:0007669"/>
    <property type="project" value="InterPro"/>
</dbReference>
<dbReference type="Gene3D" id="2.150.10.10">
    <property type="entry name" value="Serralysin-like metalloprotease, C-terminal"/>
    <property type="match status" value="5"/>
</dbReference>
<dbReference type="Pfam" id="PF00353">
    <property type="entry name" value="HemolysinCabind"/>
    <property type="match status" value="8"/>
</dbReference>
<dbReference type="InterPro" id="IPR036844">
    <property type="entry name" value="Hint_dom_sf"/>
</dbReference>
<proteinExistence type="predicted"/>
<dbReference type="GO" id="GO:0005509">
    <property type="term" value="F:calcium ion binding"/>
    <property type="evidence" value="ECO:0007669"/>
    <property type="project" value="InterPro"/>
</dbReference>
<feature type="compositionally biased region" description="Acidic residues" evidence="3">
    <location>
        <begin position="377"/>
        <end position="395"/>
    </location>
</feature>
<comment type="subcellular location">
    <subcellularLocation>
        <location evidence="1">Secreted</location>
    </subcellularLocation>
</comment>
<dbReference type="InterPro" id="IPR018511">
    <property type="entry name" value="Hemolysin-typ_Ca-bd_CS"/>
</dbReference>
<dbReference type="InterPro" id="IPR028992">
    <property type="entry name" value="Hedgehog/Intein_dom"/>
</dbReference>
<dbReference type="InterPro" id="IPR001343">
    <property type="entry name" value="Hemolysn_Ca-bd"/>
</dbReference>
<keyword evidence="2" id="KW-0964">Secreted</keyword>
<dbReference type="PROSITE" id="PS50817">
    <property type="entry name" value="INTEIN_N_TER"/>
    <property type="match status" value="1"/>
</dbReference>
<dbReference type="InterPro" id="IPR050557">
    <property type="entry name" value="RTX_toxin/Mannuronan_C5-epim"/>
</dbReference>
<feature type="domain" description="Hedgehog/Intein (Hint)" evidence="4">
    <location>
        <begin position="941"/>
        <end position="1087"/>
    </location>
</feature>
<dbReference type="PROSITE" id="PS00330">
    <property type="entry name" value="HEMOLYSIN_CALCIUM"/>
    <property type="match status" value="8"/>
</dbReference>
<evidence type="ECO:0000313" key="6">
    <source>
        <dbReference type="EMBL" id="SDI45622.1"/>
    </source>
</evidence>
<evidence type="ECO:0000256" key="1">
    <source>
        <dbReference type="ARBA" id="ARBA00004613"/>
    </source>
</evidence>
<dbReference type="EMBL" id="FNEK01000003">
    <property type="protein sequence ID" value="SDI45622.1"/>
    <property type="molecule type" value="Genomic_DNA"/>
</dbReference>
<dbReference type="SUPFAM" id="SSF51294">
    <property type="entry name" value="Hedgehog/intein (Hint) domain"/>
    <property type="match status" value="1"/>
</dbReference>
<feature type="region of interest" description="Disordered" evidence="3">
    <location>
        <begin position="369"/>
        <end position="415"/>
    </location>
</feature>
<evidence type="ECO:0000259" key="4">
    <source>
        <dbReference type="Pfam" id="PF13403"/>
    </source>
</evidence>
<evidence type="ECO:0000256" key="2">
    <source>
        <dbReference type="ARBA" id="ARBA00022525"/>
    </source>
</evidence>
<feature type="compositionally biased region" description="Gly residues" evidence="3">
    <location>
        <begin position="400"/>
        <end position="412"/>
    </location>
</feature>
<dbReference type="SUPFAM" id="SSF51120">
    <property type="entry name" value="beta-Roll"/>
    <property type="match status" value="4"/>
</dbReference>
<dbReference type="RefSeq" id="WP_093148733.1">
    <property type="nucleotide sequence ID" value="NZ_FNEK01000003.1"/>
</dbReference>
<sequence>MTNVLLDFNDLATGAIVGDQFNDLGVTISSGSTGNPPMIFDTANPTGGDYDLASETAGKALIISEDGDSTDPDDNAGGGTITFDFDSAAHVRSLNLIDFEHGGEIRCYDENGDVIKTITLPGTADGGYYLAEVDCEGVFSMEVYFPASGAIDDLAYSIDLPAELDGIVEGTNGDDYIDDAYTGDPEGDMIDNGDAVLPGEGPDDDIVYAGAGNDTVLGGEGDDEIWGDRAQVENDTVTITLGEGTTVSYPNQLFVYTIDPDTGEISNLEILSSNTIHEGGNVYEYDVQPGDIVGVGIYSPDGTFLSSGYGANVDLNSDGVEHTTLVGVDSNGAVTIAFEDMKNLGDADFNDVVVTVDLGNSGATFDNAHVDYTSDAPDPDDSAAGDDMLDGGVGDDEIHGGGGNDTIIGGDGSDTVYGDDGDDVIDTSSTGIPLPDLGFGPYGPVPIIPADSDPTDDMDTVYGGAGNDTITTGDDADYIDGGEGDDTIDGGLDADTILGGDGADTIIGGEGSDEIDGGAGDDTIYGGLGADPALDPLNIKDDGTDTYGADPTPDNGMDVIHGGDGNDTIYGQDDDDTIYGDAGNDYIDAGIDDDYVEGGEGDDTILGGQGDDELHGGDGADNVFGGEGADTITGSAGGDILFGGFDSDTDTIDGGDDADIIGALAGDVVVGGEGGDDNDALVVGGLATVDYDDTDPEAGTVTFYDEDLNEVGTAEFSEIENVYVVGGNTDPALASTFATGFNSIDGVVEGTSGDDLIDTSYTGDPDGDMVDGDDAVPPLVDEEDVIVAGDGDDTVYAGLDSDLVFGGDGNDTIFGEEGSDGIAGGDGNDTLSGGEGRDIVFGEDGDDTISGDANVAGDGGDLLYGGDDQDTFVNVGDKDFVVGGEGGVDNDTLDLTGLGPLKVTWTNNDPTTESGFVEFFDAPGGNVIGRTEFREIENIIPCFTPGARVATPSGEKLVEELCVGDKVLTRDNGVQEIRWYGQKRLDYGTLASVPHLQPILIPAGSLGDGLPERDMMVSPNHRMLVANDRTSLYFAEHEVLVAAKHLVGRSGIKRLPQLQTTYIHLMFDRHEVVLADGAWTESFQPGDYTLNGIDSEQRGEILEIFPELGTVQGRNDYVAARRTLKKHEVLLLQE</sequence>
<organism evidence="6 7">
    <name type="scientific">Aliiruegeria lutimaris</name>
    <dbReference type="NCBI Taxonomy" id="571298"/>
    <lineage>
        <taxon>Bacteria</taxon>
        <taxon>Pseudomonadati</taxon>
        <taxon>Pseudomonadota</taxon>
        <taxon>Alphaproteobacteria</taxon>
        <taxon>Rhodobacterales</taxon>
        <taxon>Roseobacteraceae</taxon>
        <taxon>Aliiruegeria</taxon>
    </lineage>
</organism>
<reference evidence="6 7" key="1">
    <citation type="submission" date="2016-10" db="EMBL/GenBank/DDBJ databases">
        <authorList>
            <person name="de Groot N.N."/>
        </authorList>
    </citation>
    <scope>NUCLEOTIDE SEQUENCE [LARGE SCALE GENOMIC DNA]</scope>
    <source>
        <strain evidence="6 7">DSM 25294</strain>
    </source>
</reference>
<accession>A0A1G8KQI8</accession>
<dbReference type="PANTHER" id="PTHR38340:SF1">
    <property type="entry name" value="S-LAYER PROTEIN"/>
    <property type="match status" value="1"/>
</dbReference>
<dbReference type="PANTHER" id="PTHR38340">
    <property type="entry name" value="S-LAYER PROTEIN"/>
    <property type="match status" value="1"/>
</dbReference>
<keyword evidence="7" id="KW-1185">Reference proteome</keyword>
<dbReference type="AlphaFoldDB" id="A0A1G8KQI8"/>
<dbReference type="STRING" id="571298.SAMN04488026_100357"/>
<dbReference type="GO" id="GO:0005576">
    <property type="term" value="C:extracellular region"/>
    <property type="evidence" value="ECO:0007669"/>
    <property type="project" value="UniProtKB-SubCell"/>
</dbReference>
<gene>
    <name evidence="6" type="ORF">SAMN04488026_100357</name>
</gene>
<dbReference type="InterPro" id="IPR006141">
    <property type="entry name" value="Intein_N"/>
</dbReference>
<evidence type="ECO:0000256" key="3">
    <source>
        <dbReference type="SAM" id="MobiDB-lite"/>
    </source>
</evidence>